<evidence type="ECO:0000313" key="3">
    <source>
        <dbReference type="Proteomes" id="UP001356095"/>
    </source>
</evidence>
<feature type="transmembrane region" description="Helical" evidence="1">
    <location>
        <begin position="75"/>
        <end position="94"/>
    </location>
</feature>
<dbReference type="Proteomes" id="UP001356095">
    <property type="component" value="Unassembled WGS sequence"/>
</dbReference>
<organism evidence="2 3">
    <name type="scientific">Nocardiopsis codii</name>
    <dbReference type="NCBI Taxonomy" id="3065942"/>
    <lineage>
        <taxon>Bacteria</taxon>
        <taxon>Bacillati</taxon>
        <taxon>Actinomycetota</taxon>
        <taxon>Actinomycetes</taxon>
        <taxon>Streptosporangiales</taxon>
        <taxon>Nocardiopsidaceae</taxon>
        <taxon>Nocardiopsis</taxon>
    </lineage>
</organism>
<keyword evidence="1" id="KW-1133">Transmembrane helix</keyword>
<proteinExistence type="predicted"/>
<keyword evidence="1" id="KW-0812">Transmembrane</keyword>
<feature type="transmembrane region" description="Helical" evidence="1">
    <location>
        <begin position="193"/>
        <end position="215"/>
    </location>
</feature>
<evidence type="ECO:0000313" key="2">
    <source>
        <dbReference type="EMBL" id="MEE2041035.1"/>
    </source>
</evidence>
<gene>
    <name evidence="2" type="ORF">Q8791_27815</name>
</gene>
<feature type="transmembrane region" description="Helical" evidence="1">
    <location>
        <begin position="12"/>
        <end position="35"/>
    </location>
</feature>
<name>A0ABU7KFM9_9ACTN</name>
<accession>A0ABU7KFM9</accession>
<keyword evidence="1" id="KW-0472">Membrane</keyword>
<keyword evidence="3" id="KW-1185">Reference proteome</keyword>
<dbReference type="RefSeq" id="WP_330094799.1">
    <property type="nucleotide sequence ID" value="NZ_JAUZMY010000039.1"/>
</dbReference>
<reference evidence="2 3" key="1">
    <citation type="submission" date="2023-08" db="EMBL/GenBank/DDBJ databases">
        <authorList>
            <person name="Girao M."/>
            <person name="Carvalho M.F."/>
        </authorList>
    </citation>
    <scope>NUCLEOTIDE SEQUENCE [LARGE SCALE GENOMIC DNA]</scope>
    <source>
        <strain evidence="2 3">CT-R113</strain>
    </source>
</reference>
<comment type="caution">
    <text evidence="2">The sequence shown here is derived from an EMBL/GenBank/DDBJ whole genome shotgun (WGS) entry which is preliminary data.</text>
</comment>
<dbReference type="EMBL" id="JAUZMY010000039">
    <property type="protein sequence ID" value="MEE2041035.1"/>
    <property type="molecule type" value="Genomic_DNA"/>
</dbReference>
<protein>
    <recommendedName>
        <fullName evidence="4">DUF3592 domain-containing protein</fullName>
    </recommendedName>
</protein>
<evidence type="ECO:0008006" key="4">
    <source>
        <dbReference type="Google" id="ProtNLM"/>
    </source>
</evidence>
<sequence>MRARALPSRLLGAVDLLVAAAIPFLVLAVLCASSWLDAYGEGTPTRVLGLLLGLVGFFGGFFSLMLYLRFASMVEFFFAGLVSFMVLGGAYAIADRITEDALLNRGVAVTCELLDVASRTITTTTHDADGTTSSSTRTVYDHTLDCPGDGPTAMTLGYGAGAEGESVEVAYDPRARIDPVPSDSLPTGAPSPWPWWVLSAAAVLRVGHVAAFLVLSPRSRRR</sequence>
<feature type="transmembrane region" description="Helical" evidence="1">
    <location>
        <begin position="47"/>
        <end position="68"/>
    </location>
</feature>
<evidence type="ECO:0000256" key="1">
    <source>
        <dbReference type="SAM" id="Phobius"/>
    </source>
</evidence>